<dbReference type="RefSeq" id="WP_111368686.1">
    <property type="nucleotide sequence ID" value="NZ_VINQ01000010.1"/>
</dbReference>
<feature type="domain" description="Smr" evidence="2">
    <location>
        <begin position="98"/>
        <end position="188"/>
    </location>
</feature>
<dbReference type="PANTHER" id="PTHR35562:SF2">
    <property type="entry name" value="DNA ENDONUCLEASE SMRA-RELATED"/>
    <property type="match status" value="1"/>
</dbReference>
<dbReference type="Pfam" id="PF01713">
    <property type="entry name" value="Smr"/>
    <property type="match status" value="1"/>
</dbReference>
<sequence>MTRRRLRPDEIELWRRVADTTDRLDSGRKGHEASLPRPKSKKARPVAPFEMGQTNTTAPVVHDLSAPSSSPVSTTPLRMDRKTHQRLKRGKLSPEARLDLHGMTTERAHPRLISFILKAQADGKRLVLVITGKGKHRDEGGPIPVRYGVLRHQVPHWLSVPPLAQAVLQVAEAHSSHGGGGAYYVYLRRHR</sequence>
<feature type="compositionally biased region" description="Low complexity" evidence="1">
    <location>
        <begin position="65"/>
        <end position="76"/>
    </location>
</feature>
<name>A0A5A9Z7V9_9RHOB</name>
<dbReference type="AlphaFoldDB" id="A0A5A9Z7V9"/>
<evidence type="ECO:0000259" key="2">
    <source>
        <dbReference type="PROSITE" id="PS50828"/>
    </source>
</evidence>
<feature type="compositionally biased region" description="Basic and acidic residues" evidence="1">
    <location>
        <begin position="7"/>
        <end position="34"/>
    </location>
</feature>
<feature type="region of interest" description="Disordered" evidence="1">
    <location>
        <begin position="60"/>
        <end position="89"/>
    </location>
</feature>
<evidence type="ECO:0000256" key="1">
    <source>
        <dbReference type="SAM" id="MobiDB-lite"/>
    </source>
</evidence>
<dbReference type="PANTHER" id="PTHR35562">
    <property type="entry name" value="DNA ENDONUCLEASE SMRA-RELATED"/>
    <property type="match status" value="1"/>
</dbReference>
<feature type="region of interest" description="Disordered" evidence="1">
    <location>
        <begin position="1"/>
        <end position="46"/>
    </location>
</feature>
<gene>
    <name evidence="3" type="ORF">FLO80_13225</name>
</gene>
<dbReference type="SUPFAM" id="SSF160443">
    <property type="entry name" value="SMR domain-like"/>
    <property type="match status" value="1"/>
</dbReference>
<dbReference type="PROSITE" id="PS50828">
    <property type="entry name" value="SMR"/>
    <property type="match status" value="1"/>
</dbReference>
<proteinExistence type="predicted"/>
<comment type="caution">
    <text evidence="3">The sequence shown here is derived from an EMBL/GenBank/DDBJ whole genome shotgun (WGS) entry which is preliminary data.</text>
</comment>
<evidence type="ECO:0000313" key="4">
    <source>
        <dbReference type="Proteomes" id="UP000325291"/>
    </source>
</evidence>
<dbReference type="Gene3D" id="3.30.1370.110">
    <property type="match status" value="1"/>
</dbReference>
<dbReference type="Proteomes" id="UP000325291">
    <property type="component" value="Unassembled WGS sequence"/>
</dbReference>
<evidence type="ECO:0000313" key="3">
    <source>
        <dbReference type="EMBL" id="KAA0913244.1"/>
    </source>
</evidence>
<organism evidence="3 4">
    <name type="scientific">Aquicoccus porphyridii</name>
    <dbReference type="NCBI Taxonomy" id="1852029"/>
    <lineage>
        <taxon>Bacteria</taxon>
        <taxon>Pseudomonadati</taxon>
        <taxon>Pseudomonadota</taxon>
        <taxon>Alphaproteobacteria</taxon>
        <taxon>Rhodobacterales</taxon>
        <taxon>Paracoccaceae</taxon>
        <taxon>Aquicoccus</taxon>
    </lineage>
</organism>
<dbReference type="EMBL" id="VINQ01000010">
    <property type="protein sequence ID" value="KAA0913244.1"/>
    <property type="molecule type" value="Genomic_DNA"/>
</dbReference>
<keyword evidence="4" id="KW-1185">Reference proteome</keyword>
<accession>A0A5A9Z7V9</accession>
<dbReference type="InterPro" id="IPR002625">
    <property type="entry name" value="Smr_dom"/>
</dbReference>
<dbReference type="InterPro" id="IPR036063">
    <property type="entry name" value="Smr_dom_sf"/>
</dbReference>
<reference evidence="3 4" key="1">
    <citation type="submission" date="2019-07" db="EMBL/GenBank/DDBJ databases">
        <title>Aquicoccus porphyridii gen. nov., sp. nov., isolated from a small marine red alga, Porphyridium marinum.</title>
        <authorList>
            <person name="Liu L."/>
        </authorList>
    </citation>
    <scope>NUCLEOTIDE SEQUENCE [LARGE SCALE GENOMIC DNA]</scope>
    <source>
        <strain evidence="3 4">L1 8-17</strain>
    </source>
</reference>
<protein>
    <submittedName>
        <fullName evidence="3">DNA mismatch repair protein MutS</fullName>
    </submittedName>
</protein>
<dbReference type="SMART" id="SM00463">
    <property type="entry name" value="SMR"/>
    <property type="match status" value="1"/>
</dbReference>